<keyword evidence="3" id="KW-1185">Reference proteome</keyword>
<sequence>MDLRSNSLPQKSRTKVANKNKWKSTVRKQKHEAGESYVSRRGKLVPQKQIQTTKNCQQHCKFSCSTKISSNERQSLFKSFYKLTTNEKRHFILNSTERCLTKRPQGGSSQRTTSFSYFLIVRNLRIRVCKQFYLGTLNISQKPVYTAHNTKNSETNLPAPDMRGKTVNSLRKLPEELKFNVMSHIQSFPTVEAHYCRANTTRQYLDSNLSVAKMYDLYKETCEKEQTSPVKLSMYRRIFVTHFNLGFHEPKSDKCDTCELYRLAKTQSNTTEKMEKKFEKHTSDKILMRNEREKDKKQSVPVLVFDLQNVINIPRTEISSFYYRRKFNVYNLTGYFTTTKTVYCILWTEAQSGRTGNYLASAFKKLLDTVATENDFNDLITWSDSCVPQNRNQLISNAVLEFLKENPRMNSVTTKYSVPSHSCCQEVDSADSVIEKAMTKTEVFSPLGLVHLMEQINKNRPFRVIQLNNESDFKDFSTTAKLLNYKIVPFTKIASIKFSQILHEIEYKLTHHPNEEAVLVNIRYLESKRRTGSVQDVTQVIPKPARRNKELPNEKQKDLKEMLKYMPEHDKEYYSALLQT</sequence>
<proteinExistence type="predicted"/>
<feature type="compositionally biased region" description="Polar residues" evidence="1">
    <location>
        <begin position="1"/>
        <end position="11"/>
    </location>
</feature>
<gene>
    <name evidence="2" type="ORF">ANN_18200</name>
</gene>
<dbReference type="EMBL" id="JAJSOF020000023">
    <property type="protein sequence ID" value="KAJ4435584.1"/>
    <property type="molecule type" value="Genomic_DNA"/>
</dbReference>
<evidence type="ECO:0000313" key="2">
    <source>
        <dbReference type="EMBL" id="KAJ4435584.1"/>
    </source>
</evidence>
<evidence type="ECO:0000256" key="1">
    <source>
        <dbReference type="SAM" id="MobiDB-lite"/>
    </source>
</evidence>
<accession>A0ABQ8SN33</accession>
<reference evidence="2 3" key="1">
    <citation type="journal article" date="2022" name="Allergy">
        <title>Genome assembly and annotation of Periplaneta americana reveal a comprehensive cockroach allergen profile.</title>
        <authorList>
            <person name="Wang L."/>
            <person name="Xiong Q."/>
            <person name="Saelim N."/>
            <person name="Wang L."/>
            <person name="Nong W."/>
            <person name="Wan A.T."/>
            <person name="Shi M."/>
            <person name="Liu X."/>
            <person name="Cao Q."/>
            <person name="Hui J.H.L."/>
            <person name="Sookrung N."/>
            <person name="Leung T.F."/>
            <person name="Tungtrongchitr A."/>
            <person name="Tsui S.K.W."/>
        </authorList>
    </citation>
    <scope>NUCLEOTIDE SEQUENCE [LARGE SCALE GENOMIC DNA]</scope>
    <source>
        <strain evidence="2">PWHHKU_190912</strain>
    </source>
</reference>
<organism evidence="2 3">
    <name type="scientific">Periplaneta americana</name>
    <name type="common">American cockroach</name>
    <name type="synonym">Blatta americana</name>
    <dbReference type="NCBI Taxonomy" id="6978"/>
    <lineage>
        <taxon>Eukaryota</taxon>
        <taxon>Metazoa</taxon>
        <taxon>Ecdysozoa</taxon>
        <taxon>Arthropoda</taxon>
        <taxon>Hexapoda</taxon>
        <taxon>Insecta</taxon>
        <taxon>Pterygota</taxon>
        <taxon>Neoptera</taxon>
        <taxon>Polyneoptera</taxon>
        <taxon>Dictyoptera</taxon>
        <taxon>Blattodea</taxon>
        <taxon>Blattoidea</taxon>
        <taxon>Blattidae</taxon>
        <taxon>Blattinae</taxon>
        <taxon>Periplaneta</taxon>
    </lineage>
</organism>
<feature type="compositionally biased region" description="Basic residues" evidence="1">
    <location>
        <begin position="12"/>
        <end position="30"/>
    </location>
</feature>
<dbReference type="PANTHER" id="PTHR10773">
    <property type="entry name" value="DNA-DIRECTED RNA POLYMERASES I, II, AND III SUBUNIT RPABC2"/>
    <property type="match status" value="1"/>
</dbReference>
<protein>
    <submittedName>
        <fullName evidence="2">Uncharacterized protein</fullName>
    </submittedName>
</protein>
<dbReference type="Proteomes" id="UP001148838">
    <property type="component" value="Unassembled WGS sequence"/>
</dbReference>
<dbReference type="PANTHER" id="PTHR10773:SF19">
    <property type="match status" value="1"/>
</dbReference>
<comment type="caution">
    <text evidence="2">The sequence shown here is derived from an EMBL/GenBank/DDBJ whole genome shotgun (WGS) entry which is preliminary data.</text>
</comment>
<name>A0ABQ8SN33_PERAM</name>
<feature type="region of interest" description="Disordered" evidence="1">
    <location>
        <begin position="1"/>
        <end position="40"/>
    </location>
</feature>
<evidence type="ECO:0000313" key="3">
    <source>
        <dbReference type="Proteomes" id="UP001148838"/>
    </source>
</evidence>